<proteinExistence type="predicted"/>
<dbReference type="OrthoDB" id="312630at2157"/>
<dbReference type="InterPro" id="IPR043826">
    <property type="entry name" value="DUF5803"/>
</dbReference>
<evidence type="ECO:0008006" key="4">
    <source>
        <dbReference type="Google" id="ProtNLM"/>
    </source>
</evidence>
<protein>
    <recommendedName>
        <fullName evidence="4">Lipoprotein</fullName>
    </recommendedName>
</protein>
<reference evidence="2 3" key="1">
    <citation type="journal article" date="2014" name="PLoS Genet.">
        <title>Phylogenetically driven sequencing of extremely halophilic archaea reveals strategies for static and dynamic osmo-response.</title>
        <authorList>
            <person name="Becker E.A."/>
            <person name="Seitzer P.M."/>
            <person name="Tritt A."/>
            <person name="Larsen D."/>
            <person name="Krusor M."/>
            <person name="Yao A.I."/>
            <person name="Wu D."/>
            <person name="Madern D."/>
            <person name="Eisen J.A."/>
            <person name="Darling A.E."/>
            <person name="Facciotti M.T."/>
        </authorList>
    </citation>
    <scope>NUCLEOTIDE SEQUENCE [LARGE SCALE GENOMIC DNA]</scope>
    <source>
        <strain evidence="2 3">100A6</strain>
    </source>
</reference>
<dbReference type="Proteomes" id="UP000011566">
    <property type="component" value="Unassembled WGS sequence"/>
</dbReference>
<keyword evidence="1" id="KW-1133">Transmembrane helix</keyword>
<keyword evidence="3" id="KW-1185">Reference proteome</keyword>
<dbReference type="PATRIC" id="fig|1132509.6.peg.1815"/>
<keyword evidence="1" id="KW-0812">Transmembrane</keyword>
<organism evidence="2 3">
    <name type="scientific">Halococcus hamelinensis 100A6</name>
    <dbReference type="NCBI Taxonomy" id="1132509"/>
    <lineage>
        <taxon>Archaea</taxon>
        <taxon>Methanobacteriati</taxon>
        <taxon>Methanobacteriota</taxon>
        <taxon>Stenosarchaea group</taxon>
        <taxon>Halobacteria</taxon>
        <taxon>Halobacteriales</taxon>
        <taxon>Halococcaceae</taxon>
        <taxon>Halococcus</taxon>
    </lineage>
</organism>
<dbReference type="EMBL" id="AOMB01000022">
    <property type="protein sequence ID" value="EMA39082.1"/>
    <property type="molecule type" value="Genomic_DNA"/>
</dbReference>
<gene>
    <name evidence="2" type="ORF">C447_07993</name>
</gene>
<dbReference type="RefSeq" id="WP_007692665.1">
    <property type="nucleotide sequence ID" value="NZ_AJRK01000030.1"/>
</dbReference>
<comment type="caution">
    <text evidence="2">The sequence shown here is derived from an EMBL/GenBank/DDBJ whole genome shotgun (WGS) entry which is preliminary data.</text>
</comment>
<evidence type="ECO:0000313" key="2">
    <source>
        <dbReference type="EMBL" id="EMA39082.1"/>
    </source>
</evidence>
<name>M0LZV5_9EURY</name>
<dbReference type="eggNOG" id="arCOG02874">
    <property type="taxonomic scope" value="Archaea"/>
</dbReference>
<dbReference type="PROSITE" id="PS51257">
    <property type="entry name" value="PROKAR_LIPOPROTEIN"/>
    <property type="match status" value="1"/>
</dbReference>
<feature type="transmembrane region" description="Helical" evidence="1">
    <location>
        <begin position="202"/>
        <end position="224"/>
    </location>
</feature>
<dbReference type="Pfam" id="PF19119">
    <property type="entry name" value="DUF5803"/>
    <property type="match status" value="1"/>
</dbReference>
<evidence type="ECO:0000256" key="1">
    <source>
        <dbReference type="SAM" id="Phobius"/>
    </source>
</evidence>
<accession>M0LZV5</accession>
<dbReference type="AlphaFoldDB" id="M0LZV5"/>
<sequence>MTRRRALGFVLLFAFVALAGCTSAFGPSPANQDALTQNESYGWNTDVNASINITGGSYEAVYRVDNRSEFVVHRRDGLQRDRPLAISALKFQYPNGSVVTAASPKLNATNEQERTVIDLPARDGRVAFEASAQGKQFVTQTFVPGSYAVTIPKGMRVDYEPLARVDPGDYETERTASGHVRIHWENVESDSVAVRYYLQRDLYIFAGGLAVLVVVALVGVLYYLRQIRGLEAERRRASPDENRRDDP</sequence>
<evidence type="ECO:0000313" key="3">
    <source>
        <dbReference type="Proteomes" id="UP000011566"/>
    </source>
</evidence>
<keyword evidence="1" id="KW-0472">Membrane</keyword>